<dbReference type="EC" id="2.3.1.18" evidence="1"/>
<dbReference type="AlphaFoldDB" id="A0A239VDS3"/>
<dbReference type="Proteomes" id="UP000242637">
    <property type="component" value="Chromosome 1"/>
</dbReference>
<keyword evidence="1" id="KW-0012">Acyltransferase</keyword>
<name>A0A239VDS3_9MICO</name>
<dbReference type="InterPro" id="IPR051159">
    <property type="entry name" value="Hexapeptide_acetyltransf"/>
</dbReference>
<dbReference type="Gene3D" id="2.160.10.10">
    <property type="entry name" value="Hexapeptide repeat proteins"/>
    <property type="match status" value="1"/>
</dbReference>
<dbReference type="SUPFAM" id="SSF51161">
    <property type="entry name" value="Trimeric LpxA-like enzymes"/>
    <property type="match status" value="1"/>
</dbReference>
<reference evidence="1 2" key="1">
    <citation type="submission" date="2017-06" db="EMBL/GenBank/DDBJ databases">
        <authorList>
            <consortium name="Pathogen Informatics"/>
        </authorList>
    </citation>
    <scope>NUCLEOTIDE SEQUENCE [LARGE SCALE GENOMIC DNA]</scope>
    <source>
        <strain evidence="1 2">NCTC13039</strain>
    </source>
</reference>
<keyword evidence="2" id="KW-1185">Reference proteome</keyword>
<dbReference type="PANTHER" id="PTHR23416:SF78">
    <property type="entry name" value="LIPOPOLYSACCHARIDE BIOSYNTHESIS O-ACETYL TRANSFERASE WBBJ-RELATED"/>
    <property type="match status" value="1"/>
</dbReference>
<evidence type="ECO:0000313" key="1">
    <source>
        <dbReference type="EMBL" id="SNV20272.1"/>
    </source>
</evidence>
<dbReference type="CDD" id="cd04647">
    <property type="entry name" value="LbH_MAT_like"/>
    <property type="match status" value="1"/>
</dbReference>
<dbReference type="PANTHER" id="PTHR23416">
    <property type="entry name" value="SIALIC ACID SYNTHASE-RELATED"/>
    <property type="match status" value="1"/>
</dbReference>
<dbReference type="Pfam" id="PF00132">
    <property type="entry name" value="Hexapep"/>
    <property type="match status" value="1"/>
</dbReference>
<evidence type="ECO:0000313" key="2">
    <source>
        <dbReference type="Proteomes" id="UP000242637"/>
    </source>
</evidence>
<dbReference type="EMBL" id="LT906453">
    <property type="protein sequence ID" value="SNV20272.1"/>
    <property type="molecule type" value="Genomic_DNA"/>
</dbReference>
<organism evidence="1 2">
    <name type="scientific">Dermatophilus congolensis</name>
    <dbReference type="NCBI Taxonomy" id="1863"/>
    <lineage>
        <taxon>Bacteria</taxon>
        <taxon>Bacillati</taxon>
        <taxon>Actinomycetota</taxon>
        <taxon>Actinomycetes</taxon>
        <taxon>Micrococcales</taxon>
        <taxon>Dermatophilaceae</taxon>
        <taxon>Dermatophilus</taxon>
    </lineage>
</organism>
<dbReference type="InterPro" id="IPR001451">
    <property type="entry name" value="Hexapep"/>
</dbReference>
<proteinExistence type="predicted"/>
<dbReference type="GO" id="GO:0008870">
    <property type="term" value="F:galactoside O-acetyltransferase activity"/>
    <property type="evidence" value="ECO:0007669"/>
    <property type="project" value="UniProtKB-EC"/>
</dbReference>
<keyword evidence="1" id="KW-0808">Transferase</keyword>
<accession>A0A239VDS3</accession>
<protein>
    <submittedName>
        <fullName evidence="1">Galactoside O-acetyltransferase</fullName>
        <ecNumber evidence="1">2.3.1.18</ecNumber>
    </submittedName>
</protein>
<dbReference type="InterPro" id="IPR011004">
    <property type="entry name" value="Trimer_LpxA-like_sf"/>
</dbReference>
<dbReference type="KEGG" id="dco:SAMEA4475696_0960"/>
<dbReference type="STRING" id="1121387.GCA_000429885_01127"/>
<sequence>MLGPMPLKSMLRSLKKERLPLLRLQARHRGACISTTVKFSGDPGQVRLGSKVTIEGPTVINVAQGGELNGSLLEVGDRTYIGEFNNIRCAGARIVIGADCLISQHITIIGTNHGTAPGIPINTQPWAGEGVVIGDDVWIGAGAVVMPGSQIGDGAVIGAGAVVRGQIPAGWIAVGVPAKPIRQRS</sequence>
<gene>
    <name evidence="1" type="primary">lacA</name>
    <name evidence="1" type="ORF">SAMEA4475696_00960</name>
</gene>